<evidence type="ECO:0000256" key="2">
    <source>
        <dbReference type="ARBA" id="ARBA00006929"/>
    </source>
</evidence>
<evidence type="ECO:0000256" key="7">
    <source>
        <dbReference type="HAMAP-Rule" id="MF_00415"/>
    </source>
</evidence>
<comment type="similarity">
    <text evidence="2 7">Belongs to the FlgH family.</text>
</comment>
<proteinExistence type="inferred from homology"/>
<keyword evidence="5 7" id="KW-0975">Bacterial flagellum</keyword>
<dbReference type="HAMAP" id="MF_00415">
    <property type="entry name" value="FlgH"/>
    <property type="match status" value="1"/>
</dbReference>
<name>A0ABQ1IX19_9SPHN</name>
<keyword evidence="3" id="KW-0732">Signal</keyword>
<evidence type="ECO:0000256" key="6">
    <source>
        <dbReference type="ARBA" id="ARBA00023237"/>
    </source>
</evidence>
<dbReference type="PANTHER" id="PTHR34933:SF1">
    <property type="entry name" value="FLAGELLAR L-RING PROTEIN"/>
    <property type="match status" value="1"/>
</dbReference>
<dbReference type="PRINTS" id="PR01008">
    <property type="entry name" value="FLGLRINGFLGH"/>
</dbReference>
<comment type="function">
    <text evidence="1 7">Assembles around the rod to form the L-ring and probably protects the motor/basal body from shearing forces during rotation.</text>
</comment>
<sequence length="279" mass="29096">MTRISDIAPLNPPRNGEADRAAQQRGGGEAGLCFPSPNLQPRIPSTASRSPSPFRGGLVATIALSLMISASPAYARKKKPPIQPDPDYAPTLSMPLPAPAVPNGAIFQASNGYSALTSGARAGMVGDILTIALVERTQAVKSNGANTDRNGSIGITPPATGPLSFFNPSDIGMGGNTSFQGTGTAQQSNSLQGQVTVTIAEVYPNGTMLVRGEKLISLNRGSEHIRFSGIVRAIDIGPENVIPSSRVANAQIIYGGTGEIARASQKGWLQRFFEIVSPF</sequence>
<keyword evidence="6 7" id="KW-0998">Cell outer membrane</keyword>
<accession>A0ABQ1IX19</accession>
<dbReference type="PANTHER" id="PTHR34933">
    <property type="entry name" value="FLAGELLAR L-RING PROTEIN"/>
    <property type="match status" value="1"/>
</dbReference>
<comment type="subunit">
    <text evidence="7">The basal body constitutes a major portion of the flagellar organelle and consists of four rings (L,P,S, and M) mounted on a central rod.</text>
</comment>
<dbReference type="InterPro" id="IPR000527">
    <property type="entry name" value="Flag_Lring"/>
</dbReference>
<comment type="subcellular location">
    <subcellularLocation>
        <location evidence="7">Cell outer membrane</location>
    </subcellularLocation>
    <subcellularLocation>
        <location evidence="7">Bacterial flagellum basal body</location>
    </subcellularLocation>
</comment>
<gene>
    <name evidence="7" type="primary">flgH</name>
    <name evidence="9" type="ORF">GCM10010833_04060</name>
</gene>
<comment type="caution">
    <text evidence="9">The sequence shown here is derived from an EMBL/GenBank/DDBJ whole genome shotgun (WGS) entry which is preliminary data.</text>
</comment>
<feature type="compositionally biased region" description="Polar residues" evidence="8">
    <location>
        <begin position="37"/>
        <end position="51"/>
    </location>
</feature>
<dbReference type="EMBL" id="BMGD01000001">
    <property type="protein sequence ID" value="GGB52554.1"/>
    <property type="molecule type" value="Genomic_DNA"/>
</dbReference>
<evidence type="ECO:0000256" key="8">
    <source>
        <dbReference type="SAM" id="MobiDB-lite"/>
    </source>
</evidence>
<feature type="region of interest" description="Disordered" evidence="8">
    <location>
        <begin position="1"/>
        <end position="52"/>
    </location>
</feature>
<keyword evidence="4 7" id="KW-0472">Membrane</keyword>
<keyword evidence="10" id="KW-1185">Reference proteome</keyword>
<evidence type="ECO:0000313" key="10">
    <source>
        <dbReference type="Proteomes" id="UP000614261"/>
    </source>
</evidence>
<dbReference type="Proteomes" id="UP000614261">
    <property type="component" value="Unassembled WGS sequence"/>
</dbReference>
<organism evidence="9 10">
    <name type="scientific">Blastomonas aquatica</name>
    <dbReference type="NCBI Taxonomy" id="1510276"/>
    <lineage>
        <taxon>Bacteria</taxon>
        <taxon>Pseudomonadati</taxon>
        <taxon>Pseudomonadota</taxon>
        <taxon>Alphaproteobacteria</taxon>
        <taxon>Sphingomonadales</taxon>
        <taxon>Sphingomonadaceae</taxon>
        <taxon>Blastomonas</taxon>
    </lineage>
</organism>
<protein>
    <recommendedName>
        <fullName evidence="7">Flagellar L-ring protein</fullName>
    </recommendedName>
    <alternativeName>
        <fullName evidence="7">Basal body L-ring protein</fullName>
    </alternativeName>
</protein>
<evidence type="ECO:0000256" key="4">
    <source>
        <dbReference type="ARBA" id="ARBA00023136"/>
    </source>
</evidence>
<evidence type="ECO:0000256" key="5">
    <source>
        <dbReference type="ARBA" id="ARBA00023143"/>
    </source>
</evidence>
<dbReference type="Pfam" id="PF02107">
    <property type="entry name" value="FlgH"/>
    <property type="match status" value="1"/>
</dbReference>
<evidence type="ECO:0000313" key="9">
    <source>
        <dbReference type="EMBL" id="GGB52554.1"/>
    </source>
</evidence>
<evidence type="ECO:0000256" key="3">
    <source>
        <dbReference type="ARBA" id="ARBA00022729"/>
    </source>
</evidence>
<reference evidence="10" key="1">
    <citation type="journal article" date="2019" name="Int. J. Syst. Evol. Microbiol.">
        <title>The Global Catalogue of Microorganisms (GCM) 10K type strain sequencing project: providing services to taxonomists for standard genome sequencing and annotation.</title>
        <authorList>
            <consortium name="The Broad Institute Genomics Platform"/>
            <consortium name="The Broad Institute Genome Sequencing Center for Infectious Disease"/>
            <person name="Wu L."/>
            <person name="Ma J."/>
        </authorList>
    </citation>
    <scope>NUCLEOTIDE SEQUENCE [LARGE SCALE GENOMIC DNA]</scope>
    <source>
        <strain evidence="10">CGMCC 1.12851</strain>
    </source>
</reference>
<evidence type="ECO:0000256" key="1">
    <source>
        <dbReference type="ARBA" id="ARBA00002591"/>
    </source>
</evidence>